<dbReference type="RefSeq" id="WP_210655232.1">
    <property type="nucleotide sequence ID" value="NZ_JAGKSP010000001.1"/>
</dbReference>
<keyword evidence="3" id="KW-0309">Germination</keyword>
<gene>
    <name evidence="10" type="ORF">I8J30_02970</name>
    <name evidence="11" type="ORF">I8J30_13225</name>
</gene>
<dbReference type="PANTHER" id="PTHR35789">
    <property type="entry name" value="SPORE GERMINATION PROTEIN B3"/>
    <property type="match status" value="1"/>
</dbReference>
<keyword evidence="4" id="KW-0732">Signal</keyword>
<keyword evidence="6" id="KW-0564">Palmitate</keyword>
<evidence type="ECO:0000256" key="3">
    <source>
        <dbReference type="ARBA" id="ARBA00022544"/>
    </source>
</evidence>
<keyword evidence="5" id="KW-0472">Membrane</keyword>
<dbReference type="Pfam" id="PF25198">
    <property type="entry name" value="Spore_GerAC_N"/>
    <property type="match status" value="1"/>
</dbReference>
<evidence type="ECO:0000256" key="5">
    <source>
        <dbReference type="ARBA" id="ARBA00023136"/>
    </source>
</evidence>
<feature type="domain" description="Spore germination protein N-terminal" evidence="9">
    <location>
        <begin position="26"/>
        <end position="192"/>
    </location>
</feature>
<comment type="similarity">
    <text evidence="2">Belongs to the GerABKC lipoprotein family.</text>
</comment>
<evidence type="ECO:0000256" key="2">
    <source>
        <dbReference type="ARBA" id="ARBA00007886"/>
    </source>
</evidence>
<dbReference type="InterPro" id="IPR057336">
    <property type="entry name" value="GerAC_N"/>
</dbReference>
<evidence type="ECO:0000256" key="1">
    <source>
        <dbReference type="ARBA" id="ARBA00004635"/>
    </source>
</evidence>
<dbReference type="InterPro" id="IPR008844">
    <property type="entry name" value="Spore_GerAC-like"/>
</dbReference>
<dbReference type="NCBIfam" id="TIGR02887">
    <property type="entry name" value="spore_ger_x_C"/>
    <property type="match status" value="1"/>
</dbReference>
<keyword evidence="12" id="KW-1185">Reference proteome</keyword>
<dbReference type="Gene3D" id="3.30.300.210">
    <property type="entry name" value="Nutrient germinant receptor protein C, domain 3"/>
    <property type="match status" value="1"/>
</dbReference>
<evidence type="ECO:0000259" key="8">
    <source>
        <dbReference type="Pfam" id="PF05504"/>
    </source>
</evidence>
<dbReference type="Proteomes" id="UP000673394">
    <property type="component" value="Unassembled WGS sequence"/>
</dbReference>
<proteinExistence type="inferred from homology"/>
<evidence type="ECO:0000256" key="6">
    <source>
        <dbReference type="ARBA" id="ARBA00023139"/>
    </source>
</evidence>
<dbReference type="PANTHER" id="PTHR35789:SF1">
    <property type="entry name" value="SPORE GERMINATION PROTEIN B3"/>
    <property type="match status" value="1"/>
</dbReference>
<dbReference type="PROSITE" id="PS51257">
    <property type="entry name" value="PROKAR_LIPOPROTEIN"/>
    <property type="match status" value="1"/>
</dbReference>
<dbReference type="EMBL" id="JAGKSP010000001">
    <property type="protein sequence ID" value="MBP3961658.1"/>
    <property type="molecule type" value="Genomic_DNA"/>
</dbReference>
<dbReference type="InterPro" id="IPR046953">
    <property type="entry name" value="Spore_GerAC-like_C"/>
</dbReference>
<evidence type="ECO:0000313" key="10">
    <source>
        <dbReference type="EMBL" id="MBP3961658.1"/>
    </source>
</evidence>
<comment type="caution">
    <text evidence="11">The sequence shown here is derived from an EMBL/GenBank/DDBJ whole genome shotgun (WGS) entry which is preliminary data.</text>
</comment>
<reference evidence="11 12" key="1">
    <citation type="submission" date="2021-04" db="EMBL/GenBank/DDBJ databases">
        <title>Paenibacillus sp. DLE-14 whole genome sequence.</title>
        <authorList>
            <person name="Ham Y.J."/>
        </authorList>
    </citation>
    <scope>NUCLEOTIDE SEQUENCE [LARGE SCALE GENOMIC DNA]</scope>
    <source>
        <strain evidence="11 12">DLE-14</strain>
    </source>
</reference>
<accession>A0ABS5CD70</accession>
<organism evidence="11 12">
    <name type="scientific">Paenibacillus lignilyticus</name>
    <dbReference type="NCBI Taxonomy" id="1172615"/>
    <lineage>
        <taxon>Bacteria</taxon>
        <taxon>Bacillati</taxon>
        <taxon>Bacillota</taxon>
        <taxon>Bacilli</taxon>
        <taxon>Bacillales</taxon>
        <taxon>Paenibacillaceae</taxon>
        <taxon>Paenibacillus</taxon>
    </lineage>
</organism>
<dbReference type="InterPro" id="IPR038501">
    <property type="entry name" value="Spore_GerAC_C_sf"/>
</dbReference>
<dbReference type="EMBL" id="JAGKSP010000004">
    <property type="protein sequence ID" value="MBP3963672.1"/>
    <property type="molecule type" value="Genomic_DNA"/>
</dbReference>
<evidence type="ECO:0000313" key="12">
    <source>
        <dbReference type="Proteomes" id="UP000673394"/>
    </source>
</evidence>
<protein>
    <submittedName>
        <fullName evidence="11">Ger(X)C family spore germination protein</fullName>
    </submittedName>
</protein>
<evidence type="ECO:0000256" key="7">
    <source>
        <dbReference type="ARBA" id="ARBA00023288"/>
    </source>
</evidence>
<keyword evidence="7" id="KW-0449">Lipoprotein</keyword>
<evidence type="ECO:0000256" key="4">
    <source>
        <dbReference type="ARBA" id="ARBA00022729"/>
    </source>
</evidence>
<dbReference type="Pfam" id="PF05504">
    <property type="entry name" value="Spore_GerAC"/>
    <property type="match status" value="1"/>
</dbReference>
<comment type="subcellular location">
    <subcellularLocation>
        <location evidence="1">Membrane</location>
        <topology evidence="1">Lipid-anchor</topology>
    </subcellularLocation>
</comment>
<feature type="domain" description="Spore germination GerAC-like C-terminal" evidence="8">
    <location>
        <begin position="201"/>
        <end position="368"/>
    </location>
</feature>
<sequence>MKLNMRKIMLLLVTLTVAMTLTGCGDQRILEKLGFSQTSSYDLVDDNRLEIAVSMPKADPQARTQREVLSAVAASGKEARTKLAKQTNLLLVSGQLRNALFSMSIARSGMIKHLDTLLRDPSISPRLKLSVVNGNAKQMLQKDYKQHPITGKYIDGILDKEAMGRTIPLTSLYSFTRDLYDDGIDPVMPVLRDSGEHINIDGVGLFRDDRYITMIPAKEGIIFAFLRGSFKQGEVAVQLNGHQSMGDIILFSSLISRWRVKVGRDSSGVPSVHIHIKIKGSVLEYTGKLSLTEPGDQKRIEQQVAKKLTERGQKLIAFMQKNRVDSIGMGIPVRNHMSYAAWEKLNWPEVYPSIKATCSFTVVINNTGKSA</sequence>
<name>A0ABS5CD70_9BACL</name>
<evidence type="ECO:0000259" key="9">
    <source>
        <dbReference type="Pfam" id="PF25198"/>
    </source>
</evidence>
<evidence type="ECO:0000313" key="11">
    <source>
        <dbReference type="EMBL" id="MBP3963672.1"/>
    </source>
</evidence>